<feature type="site" description="Substrate discrimination" evidence="16">
    <location>
        <position position="11"/>
    </location>
</feature>
<dbReference type="InterPro" id="IPR036775">
    <property type="entry name" value="DNA_pol_Y-fam_lit_finger_sf"/>
</dbReference>
<dbReference type="FunFam" id="3.30.1490.100:FF:000004">
    <property type="entry name" value="DNA polymerase IV"/>
    <property type="match status" value="1"/>
</dbReference>
<keyword evidence="4 16" id="KW-0515">Mutator protein</keyword>
<dbReference type="NCBIfam" id="NF002882">
    <property type="entry name" value="PRK03348.1"/>
    <property type="match status" value="1"/>
</dbReference>
<keyword evidence="12 16" id="KW-0239">DNA-directed DNA polymerase</keyword>
<keyword evidence="8 16" id="KW-0235">DNA replication</keyword>
<evidence type="ECO:0000313" key="19">
    <source>
        <dbReference type="EMBL" id="QDU46043.1"/>
    </source>
</evidence>
<dbReference type="PANTHER" id="PTHR11076:SF33">
    <property type="entry name" value="DNA POLYMERASE KAPPA"/>
    <property type="match status" value="1"/>
</dbReference>
<evidence type="ECO:0000256" key="1">
    <source>
        <dbReference type="ARBA" id="ARBA00004496"/>
    </source>
</evidence>
<keyword evidence="10 16" id="KW-0227">DNA damage</keyword>
<dbReference type="HAMAP" id="MF_01113">
    <property type="entry name" value="DNApol_IV"/>
    <property type="match status" value="1"/>
</dbReference>
<dbReference type="SUPFAM" id="SSF100879">
    <property type="entry name" value="Lesion bypass DNA polymerase (Y-family), little finger domain"/>
    <property type="match status" value="1"/>
</dbReference>
<evidence type="ECO:0000256" key="17">
    <source>
        <dbReference type="SAM" id="MobiDB-lite"/>
    </source>
</evidence>
<sequence length="395" mass="43741">MILHVDMDAFYASVEQRDRPELRGRPVIVGGTPEGRGVVAAASYEARQFGIHSAMPAITARRLCPQAVCLPVRMRHYAQISAKIREFFQRFTPTIEPLSLDEAFLDVAGTEKLFGSACDVARQIQTTIREELNLAASVGVAPNKFVAKIASDLRKPQGFVYVPPDGVAAFLEPLEIERLWGVGKVSQKVLHKLGVRTIGQLRQMDVSILRDHFGKQGDHLWELAHGLDERRVVPDHLAKSISHETTFAQDVSDFDVLRACLLDLTEQVARRLRRQKLSGRTIQLKIRFANFRTITRAHSLPAPTNVTQTLWETAAELLAANQSAATPPVRLLGMGVSGFDNRGPQQGSLFADEETERHSRLDVVRDAIREKFGESALGRGARLTDQEKSSGGPSE</sequence>
<dbReference type="PANTHER" id="PTHR11076">
    <property type="entry name" value="DNA REPAIR POLYMERASE UMUC / TRANSFERASE FAMILY MEMBER"/>
    <property type="match status" value="1"/>
</dbReference>
<dbReference type="SUPFAM" id="SSF56672">
    <property type="entry name" value="DNA/RNA polymerases"/>
    <property type="match status" value="1"/>
</dbReference>
<dbReference type="NCBIfam" id="NF003015">
    <property type="entry name" value="PRK03858.1"/>
    <property type="match status" value="1"/>
</dbReference>
<feature type="active site" evidence="16">
    <location>
        <position position="102"/>
    </location>
</feature>
<dbReference type="CDD" id="cd03586">
    <property type="entry name" value="PolY_Pol_IV_kappa"/>
    <property type="match status" value="1"/>
</dbReference>
<reference evidence="19 20" key="1">
    <citation type="submission" date="2019-02" db="EMBL/GenBank/DDBJ databases">
        <title>Deep-cultivation of Planctomycetes and their phenomic and genomic characterization uncovers novel biology.</title>
        <authorList>
            <person name="Wiegand S."/>
            <person name="Jogler M."/>
            <person name="Boedeker C."/>
            <person name="Pinto D."/>
            <person name="Vollmers J."/>
            <person name="Rivas-Marin E."/>
            <person name="Kohn T."/>
            <person name="Peeters S.H."/>
            <person name="Heuer A."/>
            <person name="Rast P."/>
            <person name="Oberbeckmann S."/>
            <person name="Bunk B."/>
            <person name="Jeske O."/>
            <person name="Meyerdierks A."/>
            <person name="Storesund J.E."/>
            <person name="Kallscheuer N."/>
            <person name="Luecker S."/>
            <person name="Lage O.M."/>
            <person name="Pohl T."/>
            <person name="Merkel B.J."/>
            <person name="Hornburger P."/>
            <person name="Mueller R.-W."/>
            <person name="Bruemmer F."/>
            <person name="Labrenz M."/>
            <person name="Spormann A.M."/>
            <person name="Op den Camp H."/>
            <person name="Overmann J."/>
            <person name="Amann R."/>
            <person name="Jetten M.S.M."/>
            <person name="Mascher T."/>
            <person name="Medema M.H."/>
            <person name="Devos D.P."/>
            <person name="Kaster A.-K."/>
            <person name="Ovreas L."/>
            <person name="Rohde M."/>
            <person name="Galperin M.Y."/>
            <person name="Jogler C."/>
        </authorList>
    </citation>
    <scope>NUCLEOTIDE SEQUENCE [LARGE SCALE GENOMIC DNA]</scope>
    <source>
        <strain evidence="19 20">Mal52</strain>
    </source>
</reference>
<keyword evidence="6 16" id="KW-0808">Transferase</keyword>
<dbReference type="GO" id="GO:0006281">
    <property type="term" value="P:DNA repair"/>
    <property type="evidence" value="ECO:0007669"/>
    <property type="project" value="UniProtKB-UniRule"/>
</dbReference>
<feature type="binding site" evidence="16">
    <location>
        <position position="6"/>
    </location>
    <ligand>
        <name>Mg(2+)</name>
        <dbReference type="ChEBI" id="CHEBI:18420"/>
    </ligand>
</feature>
<keyword evidence="14 16" id="KW-0234">DNA repair</keyword>
<dbReference type="GO" id="GO:0005829">
    <property type="term" value="C:cytosol"/>
    <property type="evidence" value="ECO:0007669"/>
    <property type="project" value="TreeGrafter"/>
</dbReference>
<dbReference type="GO" id="GO:0042276">
    <property type="term" value="P:error-prone translesion synthesis"/>
    <property type="evidence" value="ECO:0007669"/>
    <property type="project" value="TreeGrafter"/>
</dbReference>
<evidence type="ECO:0000256" key="16">
    <source>
        <dbReference type="HAMAP-Rule" id="MF_01113"/>
    </source>
</evidence>
<dbReference type="InterPro" id="IPR043502">
    <property type="entry name" value="DNA/RNA_pol_sf"/>
</dbReference>
<protein>
    <recommendedName>
        <fullName evidence="16">DNA polymerase IV</fullName>
        <shortName evidence="16">Pol IV</shortName>
        <ecNumber evidence="16">2.7.7.7</ecNumber>
    </recommendedName>
</protein>
<evidence type="ECO:0000256" key="14">
    <source>
        <dbReference type="ARBA" id="ARBA00023204"/>
    </source>
</evidence>
<keyword evidence="9 16" id="KW-0479">Metal-binding</keyword>
<evidence type="ECO:0000256" key="9">
    <source>
        <dbReference type="ARBA" id="ARBA00022723"/>
    </source>
</evidence>
<evidence type="ECO:0000256" key="13">
    <source>
        <dbReference type="ARBA" id="ARBA00023125"/>
    </source>
</evidence>
<dbReference type="InterPro" id="IPR022880">
    <property type="entry name" value="DNApol_IV"/>
</dbReference>
<dbReference type="KEGG" id="sdyn:Mal52_45400"/>
<keyword evidence="20" id="KW-1185">Reference proteome</keyword>
<comment type="subcellular location">
    <subcellularLocation>
        <location evidence="1 16">Cytoplasm</location>
    </subcellularLocation>
</comment>
<dbReference type="InterPro" id="IPR001126">
    <property type="entry name" value="UmuC"/>
</dbReference>
<dbReference type="GO" id="GO:0009432">
    <property type="term" value="P:SOS response"/>
    <property type="evidence" value="ECO:0007669"/>
    <property type="project" value="TreeGrafter"/>
</dbReference>
<feature type="region of interest" description="Disordered" evidence="17">
    <location>
        <begin position="375"/>
        <end position="395"/>
    </location>
</feature>
<dbReference type="GO" id="GO:0003684">
    <property type="term" value="F:damaged DNA binding"/>
    <property type="evidence" value="ECO:0007669"/>
    <property type="project" value="InterPro"/>
</dbReference>
<keyword evidence="13 16" id="KW-0238">DNA-binding</keyword>
<dbReference type="InterPro" id="IPR050116">
    <property type="entry name" value="DNA_polymerase-Y"/>
</dbReference>
<dbReference type="Gene3D" id="1.10.150.20">
    <property type="entry name" value="5' to 3' exonuclease, C-terminal subdomain"/>
    <property type="match status" value="1"/>
</dbReference>
<evidence type="ECO:0000256" key="11">
    <source>
        <dbReference type="ARBA" id="ARBA00022842"/>
    </source>
</evidence>
<name>A0A517ZU84_9PLAN</name>
<comment type="cofactor">
    <cofactor evidence="16">
        <name>Mg(2+)</name>
        <dbReference type="ChEBI" id="CHEBI:18420"/>
    </cofactor>
    <text evidence="16">Binds 2 magnesium ions per subunit.</text>
</comment>
<keyword evidence="7 16" id="KW-0548">Nucleotidyltransferase</keyword>
<proteinExistence type="inferred from homology"/>
<evidence type="ECO:0000313" key="20">
    <source>
        <dbReference type="Proteomes" id="UP000319383"/>
    </source>
</evidence>
<dbReference type="Gene3D" id="3.40.1170.60">
    <property type="match status" value="1"/>
</dbReference>
<dbReference type="Gene3D" id="3.30.70.270">
    <property type="match status" value="1"/>
</dbReference>
<dbReference type="FunFam" id="3.40.1170.60:FF:000001">
    <property type="entry name" value="DNA polymerase IV"/>
    <property type="match status" value="1"/>
</dbReference>
<dbReference type="NCBIfam" id="NF002751">
    <property type="entry name" value="PRK02794.1"/>
    <property type="match status" value="1"/>
</dbReference>
<dbReference type="InterPro" id="IPR017961">
    <property type="entry name" value="DNA_pol_Y-fam_little_finger"/>
</dbReference>
<dbReference type="GO" id="GO:0003887">
    <property type="term" value="F:DNA-directed DNA polymerase activity"/>
    <property type="evidence" value="ECO:0007669"/>
    <property type="project" value="UniProtKB-UniRule"/>
</dbReference>
<evidence type="ECO:0000256" key="10">
    <source>
        <dbReference type="ARBA" id="ARBA00022763"/>
    </source>
</evidence>
<dbReference type="Pfam" id="PF11799">
    <property type="entry name" value="IMS_C"/>
    <property type="match status" value="1"/>
</dbReference>
<gene>
    <name evidence="19" type="primary">dinB_2</name>
    <name evidence="16" type="synonym">dinB</name>
    <name evidence="19" type="ORF">Mal52_45400</name>
</gene>
<dbReference type="RefSeq" id="WP_145378570.1">
    <property type="nucleotide sequence ID" value="NZ_CP036276.1"/>
</dbReference>
<dbReference type="AlphaFoldDB" id="A0A517ZU84"/>
<comment type="catalytic activity">
    <reaction evidence="15 16">
        <text>DNA(n) + a 2'-deoxyribonucleoside 5'-triphosphate = DNA(n+1) + diphosphate</text>
        <dbReference type="Rhea" id="RHEA:22508"/>
        <dbReference type="Rhea" id="RHEA-COMP:17339"/>
        <dbReference type="Rhea" id="RHEA-COMP:17340"/>
        <dbReference type="ChEBI" id="CHEBI:33019"/>
        <dbReference type="ChEBI" id="CHEBI:61560"/>
        <dbReference type="ChEBI" id="CHEBI:173112"/>
        <dbReference type="EC" id="2.7.7.7"/>
    </reaction>
</comment>
<dbReference type="Gene3D" id="3.30.1490.100">
    <property type="entry name" value="DNA polymerase, Y-family, little finger domain"/>
    <property type="match status" value="1"/>
</dbReference>
<evidence type="ECO:0000256" key="6">
    <source>
        <dbReference type="ARBA" id="ARBA00022679"/>
    </source>
</evidence>
<feature type="binding site" evidence="16">
    <location>
        <position position="101"/>
    </location>
    <ligand>
        <name>Mg(2+)</name>
        <dbReference type="ChEBI" id="CHEBI:18420"/>
    </ligand>
</feature>
<evidence type="ECO:0000256" key="2">
    <source>
        <dbReference type="ARBA" id="ARBA00010945"/>
    </source>
</evidence>
<dbReference type="EC" id="2.7.7.7" evidence="16"/>
<dbReference type="Pfam" id="PF00817">
    <property type="entry name" value="IMS"/>
    <property type="match status" value="1"/>
</dbReference>
<dbReference type="InterPro" id="IPR053848">
    <property type="entry name" value="IMS_HHH_1"/>
</dbReference>
<feature type="domain" description="UmuC" evidence="18">
    <location>
        <begin position="2"/>
        <end position="183"/>
    </location>
</feature>
<dbReference type="InterPro" id="IPR043128">
    <property type="entry name" value="Rev_trsase/Diguanyl_cyclase"/>
</dbReference>
<comment type="similarity">
    <text evidence="2 16">Belongs to the DNA polymerase type-Y family.</text>
</comment>
<keyword evidence="11 16" id="KW-0460">Magnesium</keyword>
<organism evidence="19 20">
    <name type="scientific">Symmachiella dynata</name>
    <dbReference type="NCBI Taxonomy" id="2527995"/>
    <lineage>
        <taxon>Bacteria</taxon>
        <taxon>Pseudomonadati</taxon>
        <taxon>Planctomycetota</taxon>
        <taxon>Planctomycetia</taxon>
        <taxon>Planctomycetales</taxon>
        <taxon>Planctomycetaceae</taxon>
        <taxon>Symmachiella</taxon>
    </lineage>
</organism>
<evidence type="ECO:0000256" key="12">
    <source>
        <dbReference type="ARBA" id="ARBA00022932"/>
    </source>
</evidence>
<dbReference type="GO" id="GO:0000287">
    <property type="term" value="F:magnesium ion binding"/>
    <property type="evidence" value="ECO:0007669"/>
    <property type="project" value="UniProtKB-UniRule"/>
</dbReference>
<evidence type="ECO:0000256" key="15">
    <source>
        <dbReference type="ARBA" id="ARBA00049244"/>
    </source>
</evidence>
<evidence type="ECO:0000256" key="7">
    <source>
        <dbReference type="ARBA" id="ARBA00022695"/>
    </source>
</evidence>
<dbReference type="PROSITE" id="PS50173">
    <property type="entry name" value="UMUC"/>
    <property type="match status" value="1"/>
</dbReference>
<evidence type="ECO:0000259" key="18">
    <source>
        <dbReference type="PROSITE" id="PS50173"/>
    </source>
</evidence>
<evidence type="ECO:0000256" key="3">
    <source>
        <dbReference type="ARBA" id="ARBA00011245"/>
    </source>
</evidence>
<dbReference type="EMBL" id="CP036276">
    <property type="protein sequence ID" value="QDU46043.1"/>
    <property type="molecule type" value="Genomic_DNA"/>
</dbReference>
<keyword evidence="5 16" id="KW-0963">Cytoplasm</keyword>
<dbReference type="Proteomes" id="UP000319383">
    <property type="component" value="Chromosome"/>
</dbReference>
<comment type="subunit">
    <text evidence="3 16">Monomer.</text>
</comment>
<dbReference type="GO" id="GO:0006261">
    <property type="term" value="P:DNA-templated DNA replication"/>
    <property type="evidence" value="ECO:0007669"/>
    <property type="project" value="UniProtKB-UniRule"/>
</dbReference>
<evidence type="ECO:0000256" key="5">
    <source>
        <dbReference type="ARBA" id="ARBA00022490"/>
    </source>
</evidence>
<evidence type="ECO:0000256" key="4">
    <source>
        <dbReference type="ARBA" id="ARBA00022457"/>
    </source>
</evidence>
<dbReference type="NCBIfam" id="NF002677">
    <property type="entry name" value="PRK02406.1"/>
    <property type="match status" value="1"/>
</dbReference>
<accession>A0A517ZU84</accession>
<evidence type="ECO:0000256" key="8">
    <source>
        <dbReference type="ARBA" id="ARBA00022705"/>
    </source>
</evidence>
<dbReference type="Pfam" id="PF21999">
    <property type="entry name" value="IMS_HHH_1"/>
    <property type="match status" value="1"/>
</dbReference>
<comment type="function">
    <text evidence="16">Poorly processive, error-prone DNA polymerase involved in untargeted mutagenesis. Copies undamaged DNA at stalled replication forks, which arise in vivo from mismatched or misaligned primer ends. These misaligned primers can be extended by PolIV. Exhibits no 3'-5' exonuclease (proofreading) activity. May be involved in translesional synthesis, in conjunction with the beta clamp from PolIII.</text>
</comment>